<reference evidence="3" key="1">
    <citation type="journal article" date="2017" name="Proc. Natl. Acad. Sci. U.S.A.">
        <title>Simulation of Deepwater Horizon oil plume reveals substrate specialization within a complex community of hydrocarbon-degraders.</title>
        <authorList>
            <person name="Hu P."/>
            <person name="Dubinsky E.A."/>
            <person name="Probst A.J."/>
            <person name="Wang J."/>
            <person name="Sieber C.M.K."/>
            <person name="Tom L.M."/>
            <person name="Gardinali P."/>
            <person name="Banfield J.F."/>
            <person name="Atlas R.M."/>
            <person name="Andersen G.L."/>
        </authorList>
    </citation>
    <scope>NUCLEOTIDE SEQUENCE [LARGE SCALE GENOMIC DNA]</scope>
</reference>
<evidence type="ECO:0000259" key="1">
    <source>
        <dbReference type="Pfam" id="PF01370"/>
    </source>
</evidence>
<comment type="caution">
    <text evidence="2">The sequence shown here is derived from an EMBL/GenBank/DDBJ whole genome shotgun (WGS) entry which is preliminary data.</text>
</comment>
<dbReference type="Pfam" id="PF01370">
    <property type="entry name" value="Epimerase"/>
    <property type="match status" value="1"/>
</dbReference>
<dbReference type="SUPFAM" id="SSF51735">
    <property type="entry name" value="NAD(P)-binding Rossmann-fold domains"/>
    <property type="match status" value="1"/>
</dbReference>
<organism evidence="2 3">
    <name type="scientific">Halobacteriovorax marinus</name>
    <dbReference type="NCBI Taxonomy" id="97084"/>
    <lineage>
        <taxon>Bacteria</taxon>
        <taxon>Pseudomonadati</taxon>
        <taxon>Bdellovibrionota</taxon>
        <taxon>Bacteriovoracia</taxon>
        <taxon>Bacteriovoracales</taxon>
        <taxon>Halobacteriovoraceae</taxon>
        <taxon>Halobacteriovorax</taxon>
    </lineage>
</organism>
<dbReference type="EMBL" id="MAAO01000004">
    <property type="protein sequence ID" value="OUR98792.1"/>
    <property type="molecule type" value="Genomic_DNA"/>
</dbReference>
<evidence type="ECO:0000313" key="2">
    <source>
        <dbReference type="EMBL" id="OUR98792.1"/>
    </source>
</evidence>
<gene>
    <name evidence="2" type="ORF">A9Q84_05100</name>
</gene>
<dbReference type="AlphaFoldDB" id="A0A1Y5FGG8"/>
<accession>A0A1Y5FGG8</accession>
<dbReference type="Gene3D" id="3.40.50.720">
    <property type="entry name" value="NAD(P)-binding Rossmann-like Domain"/>
    <property type="match status" value="1"/>
</dbReference>
<proteinExistence type="predicted"/>
<evidence type="ECO:0000313" key="3">
    <source>
        <dbReference type="Proteomes" id="UP000196531"/>
    </source>
</evidence>
<dbReference type="InterPro" id="IPR001509">
    <property type="entry name" value="Epimerase_deHydtase"/>
</dbReference>
<feature type="domain" description="NAD-dependent epimerase/dehydratase" evidence="1">
    <location>
        <begin position="3"/>
        <end position="229"/>
    </location>
</feature>
<name>A0A1Y5FGG8_9BACT</name>
<sequence length="317" mass="36379">MNILFTGASSFTGHWFVQELRKAGHTVFATLTKSSIEDYSGIRKTRLENLAEHCNFIYNCSFGSDKFLEAIDGDVLFGAICHHAHDNTNYRSPDYDSKKAVKRSTHNINQVLAQAKNKNRDLIFILTGTVIEIGEGDPSDEGDFSSPYGASKHECFEIVKSACEKSGVRLGKFVIPNPFGPYEEDRFTTYLMNSWRKSETPFVRTPDYIRDNIHVSLLAIAYAYFLNEVVESELSFEKNNPSQYRESQRDFAIRFIKEMEKRFSFSCPIAYNDNAKYSDPIKRVNIHDAAESFSAEWDEDSAWDQIADFYKILYKIN</sequence>
<protein>
    <recommendedName>
        <fullName evidence="1">NAD-dependent epimerase/dehydratase domain-containing protein</fullName>
    </recommendedName>
</protein>
<dbReference type="Proteomes" id="UP000196531">
    <property type="component" value="Unassembled WGS sequence"/>
</dbReference>
<dbReference type="InterPro" id="IPR036291">
    <property type="entry name" value="NAD(P)-bd_dom_sf"/>
</dbReference>